<sequence>MAYKYVEYSYPVTHNFEKHIVYANQNCKIYFAMKKEYESSWVYFAGNGTNTLNAGKKLTQYTSETDAQTYYLNAVRDSDSKILVILPAVFQAKFVRLYVESGQSTTVYEWIPSTRLVAHEIISGTLDLTDELSSAPLIRVTKSSVDRLKVGNFTGSTYGIVGFDSSSATIFELSDARRNIGGWDFNASQFTKNNVIISSSGRVRLGSGNDTAQLDSVHPTYRLWIGNASPTAAPFKVTKAGKMFASGVDISGTLAASSITAREIAFRTVTHNNIVMNTLTATEFSANSITATIIRSGAIVTSKIAAGSVTSSELSVGNLSAINANLGTVTAGIAKSSDDKLTIDFNNKWLKVWDAQATPILRVYLGYIA</sequence>
<dbReference type="EMBL" id="MT142916">
    <property type="protein sequence ID" value="QJA90489.1"/>
    <property type="molecule type" value="Genomic_DNA"/>
</dbReference>
<name>A0A6M3L7Z6_9ZZZZ</name>
<protein>
    <submittedName>
        <fullName evidence="1">Putative tail protein</fullName>
    </submittedName>
</protein>
<accession>A0A6M3L7Z6</accession>
<organism evidence="1">
    <name type="scientific">viral metagenome</name>
    <dbReference type="NCBI Taxonomy" id="1070528"/>
    <lineage>
        <taxon>unclassified sequences</taxon>
        <taxon>metagenomes</taxon>
        <taxon>organismal metagenomes</taxon>
    </lineage>
</organism>
<dbReference type="AlphaFoldDB" id="A0A6M3L7Z6"/>
<gene>
    <name evidence="1" type="ORF">MM415B02369_0005</name>
</gene>
<proteinExistence type="predicted"/>
<evidence type="ECO:0000313" key="1">
    <source>
        <dbReference type="EMBL" id="QJA90489.1"/>
    </source>
</evidence>
<reference evidence="1" key="1">
    <citation type="submission" date="2020-03" db="EMBL/GenBank/DDBJ databases">
        <title>The deep terrestrial virosphere.</title>
        <authorList>
            <person name="Holmfeldt K."/>
            <person name="Nilsson E."/>
            <person name="Simone D."/>
            <person name="Lopez-Fernandez M."/>
            <person name="Wu X."/>
            <person name="de Brujin I."/>
            <person name="Lundin D."/>
            <person name="Andersson A."/>
            <person name="Bertilsson S."/>
            <person name="Dopson M."/>
        </authorList>
    </citation>
    <scope>NUCLEOTIDE SEQUENCE</scope>
    <source>
        <strain evidence="1">MM415B02369</strain>
    </source>
</reference>